<feature type="signal peptide" evidence="1">
    <location>
        <begin position="1"/>
        <end position="32"/>
    </location>
</feature>
<reference evidence="3" key="1">
    <citation type="submission" date="2016-10" db="EMBL/GenBank/DDBJ databases">
        <authorList>
            <person name="Varghese N."/>
            <person name="Submissions S."/>
        </authorList>
    </citation>
    <scope>NUCLEOTIDE SEQUENCE [LARGE SCALE GENOMIC DNA]</scope>
    <source>
        <strain evidence="3">MO64</strain>
    </source>
</reference>
<accession>A0A1I4E8H1</accession>
<sequence length="262" mass="27623">MDFSRYGGLRRCALLAALALGAIAGLPALAHADDNPGYDRPGLGFTPAVLGAGDVTLEQGLPDWSRGQGGGIGSSQYTADTLLRVGLGGPLELQLGSSYNRLYPLPTHSGARYGRGDSSVAMKFALPASGAFSWGLLGSVEFTDGARDFRNDHRQYLLGADFNWQLDPRNALGMYLQNVRAGGRDSTLLALNASRALTSTLNGYVEVAQQHDVNTGTGSMAGAGLAWQVTPRVQLDGSVRHRLAGHADTWEAGIGVSVYFGR</sequence>
<dbReference type="SUPFAM" id="SSF56925">
    <property type="entry name" value="OMPA-like"/>
    <property type="match status" value="1"/>
</dbReference>
<keyword evidence="3" id="KW-1185">Reference proteome</keyword>
<organism evidence="2 3">
    <name type="scientific">Rhodanobacter glycinis</name>
    <dbReference type="NCBI Taxonomy" id="582702"/>
    <lineage>
        <taxon>Bacteria</taxon>
        <taxon>Pseudomonadati</taxon>
        <taxon>Pseudomonadota</taxon>
        <taxon>Gammaproteobacteria</taxon>
        <taxon>Lysobacterales</taxon>
        <taxon>Rhodanobacteraceae</taxon>
        <taxon>Rhodanobacter</taxon>
    </lineage>
</organism>
<evidence type="ECO:0000313" key="2">
    <source>
        <dbReference type="EMBL" id="SFL00656.1"/>
    </source>
</evidence>
<gene>
    <name evidence="2" type="ORF">SAMN05192579_11130</name>
</gene>
<feature type="chain" id="PRO_5011733562" evidence="1">
    <location>
        <begin position="33"/>
        <end position="262"/>
    </location>
</feature>
<keyword evidence="1" id="KW-0732">Signal</keyword>
<dbReference type="Proteomes" id="UP000198725">
    <property type="component" value="Unassembled WGS sequence"/>
</dbReference>
<dbReference type="AlphaFoldDB" id="A0A1I4E8H1"/>
<protein>
    <submittedName>
        <fullName evidence="2">Putative MetA-pathway of phenol degradation</fullName>
    </submittedName>
</protein>
<dbReference type="Gene3D" id="2.40.160.20">
    <property type="match status" value="1"/>
</dbReference>
<dbReference type="PROSITE" id="PS51318">
    <property type="entry name" value="TAT"/>
    <property type="match status" value="1"/>
</dbReference>
<dbReference type="Pfam" id="PF13557">
    <property type="entry name" value="Phenol_MetA_deg"/>
    <property type="match status" value="1"/>
</dbReference>
<name>A0A1I4E8H1_9GAMM</name>
<proteinExistence type="predicted"/>
<dbReference type="InterPro" id="IPR011250">
    <property type="entry name" value="OMP/PagP_B-barrel"/>
</dbReference>
<evidence type="ECO:0000256" key="1">
    <source>
        <dbReference type="SAM" id="SignalP"/>
    </source>
</evidence>
<dbReference type="EMBL" id="FOSR01000011">
    <property type="protein sequence ID" value="SFL00656.1"/>
    <property type="molecule type" value="Genomic_DNA"/>
</dbReference>
<dbReference type="RefSeq" id="WP_245735039.1">
    <property type="nucleotide sequence ID" value="NZ_FOSR01000011.1"/>
</dbReference>
<dbReference type="InterPro" id="IPR025737">
    <property type="entry name" value="FApF"/>
</dbReference>
<dbReference type="InterPro" id="IPR006311">
    <property type="entry name" value="TAT_signal"/>
</dbReference>
<evidence type="ECO:0000313" key="3">
    <source>
        <dbReference type="Proteomes" id="UP000198725"/>
    </source>
</evidence>